<reference evidence="1" key="1">
    <citation type="submission" date="2024-03" db="EMBL/GenBank/DDBJ databases">
        <title>Whole genome sequecning of epiphytes from Marcgravia umbellata leaves.</title>
        <authorList>
            <person name="Kumar G."/>
            <person name="Savka M.A."/>
        </authorList>
    </citation>
    <scope>NUCLEOTIDE SEQUENCE</scope>
    <source>
        <strain evidence="1">RIT_BL5</strain>
    </source>
</reference>
<comment type="caution">
    <text evidence="1">The sequence shown here is derived from an EMBL/GenBank/DDBJ whole genome shotgun (WGS) entry which is preliminary data.</text>
</comment>
<evidence type="ECO:0000313" key="2">
    <source>
        <dbReference type="Proteomes" id="UP001380953"/>
    </source>
</evidence>
<evidence type="ECO:0000313" key="1">
    <source>
        <dbReference type="EMBL" id="MEJ8303034.1"/>
    </source>
</evidence>
<accession>A0ACC6P7X4</accession>
<gene>
    <name evidence="1" type="ORF">WKI47_03795</name>
</gene>
<dbReference type="Proteomes" id="UP001380953">
    <property type="component" value="Unassembled WGS sequence"/>
</dbReference>
<keyword evidence="2" id="KW-1185">Reference proteome</keyword>
<organism evidence="1 2">
    <name type="scientific">Saccharibacillus sacchari</name>
    <dbReference type="NCBI Taxonomy" id="456493"/>
    <lineage>
        <taxon>Bacteria</taxon>
        <taxon>Bacillati</taxon>
        <taxon>Bacillota</taxon>
        <taxon>Bacilli</taxon>
        <taxon>Bacillales</taxon>
        <taxon>Paenibacillaceae</taxon>
        <taxon>Saccharibacillus</taxon>
    </lineage>
</organism>
<proteinExistence type="predicted"/>
<protein>
    <submittedName>
        <fullName evidence="1">Uncharacterized protein</fullName>
    </submittedName>
</protein>
<name>A0ACC6P7X4_9BACL</name>
<dbReference type="EMBL" id="JBBKAR010000009">
    <property type="protein sequence ID" value="MEJ8303034.1"/>
    <property type="molecule type" value="Genomic_DNA"/>
</dbReference>
<sequence>MHMLIYNDPSGEAYRKLIDDRVTRTATFSLKGPRIRKFPEPDEPPLPEWPLLAICWKMRIRLY</sequence>